<evidence type="ECO:0000256" key="1">
    <source>
        <dbReference type="SAM" id="Phobius"/>
    </source>
</evidence>
<feature type="transmembrane region" description="Helical" evidence="1">
    <location>
        <begin position="79"/>
        <end position="98"/>
    </location>
</feature>
<organism evidence="2">
    <name type="scientific">viral metagenome</name>
    <dbReference type="NCBI Taxonomy" id="1070528"/>
    <lineage>
        <taxon>unclassified sequences</taxon>
        <taxon>metagenomes</taxon>
        <taxon>organismal metagenomes</taxon>
    </lineage>
</organism>
<feature type="transmembrane region" description="Helical" evidence="1">
    <location>
        <begin position="44"/>
        <end position="67"/>
    </location>
</feature>
<feature type="transmembrane region" description="Helical" evidence="1">
    <location>
        <begin position="107"/>
        <end position="126"/>
    </location>
</feature>
<dbReference type="AlphaFoldDB" id="A0A6C0LWK2"/>
<sequence>MVIWCEEMHNIDHPTRFQPANVATAFFAIVYGIIMLWQNRPIPLNFHTVTAVLLIYAGAGSVAFHAAPIYAQHTHPADLIPVYALFATIVVHVTKVFLTQIAMVKVSYFWLFAILSTGIYVMLIYFANDADTLRKAELPLAFVMIGLHGVVGICQFICTDSPGICLMFYVSVIGLLGGAYYSQQVEAGGCPPWLFEQGISLHAFWHFGIFTVVYLQANLLYWYEFKFELPPIQYVIAAVKPHTVFCAPHYAVRRQPVAVDMTSVITV</sequence>
<proteinExistence type="predicted"/>
<feature type="transmembrane region" description="Helical" evidence="1">
    <location>
        <begin position="203"/>
        <end position="223"/>
    </location>
</feature>
<keyword evidence="1" id="KW-0472">Membrane</keyword>
<feature type="transmembrane region" description="Helical" evidence="1">
    <location>
        <begin position="164"/>
        <end position="183"/>
    </location>
</feature>
<reference evidence="2" key="1">
    <citation type="journal article" date="2020" name="Nature">
        <title>Giant virus diversity and host interactions through global metagenomics.</title>
        <authorList>
            <person name="Schulz F."/>
            <person name="Roux S."/>
            <person name="Paez-Espino D."/>
            <person name="Jungbluth S."/>
            <person name="Walsh D.A."/>
            <person name="Denef V.J."/>
            <person name="McMahon K.D."/>
            <person name="Konstantinidis K.T."/>
            <person name="Eloe-Fadrosh E.A."/>
            <person name="Kyrpides N.C."/>
            <person name="Woyke T."/>
        </authorList>
    </citation>
    <scope>NUCLEOTIDE SEQUENCE</scope>
    <source>
        <strain evidence="2">GVMAG-S-1016704-121</strain>
    </source>
</reference>
<evidence type="ECO:0000313" key="2">
    <source>
        <dbReference type="EMBL" id="QHU33612.1"/>
    </source>
</evidence>
<keyword evidence="1" id="KW-0812">Transmembrane</keyword>
<dbReference type="EMBL" id="MN740559">
    <property type="protein sequence ID" value="QHU33612.1"/>
    <property type="molecule type" value="Genomic_DNA"/>
</dbReference>
<feature type="transmembrane region" description="Helical" evidence="1">
    <location>
        <begin position="138"/>
        <end position="157"/>
    </location>
</feature>
<feature type="transmembrane region" description="Helical" evidence="1">
    <location>
        <begin position="20"/>
        <end position="37"/>
    </location>
</feature>
<protein>
    <submittedName>
        <fullName evidence="2">Uncharacterized protein</fullName>
    </submittedName>
</protein>
<keyword evidence="1" id="KW-1133">Transmembrane helix</keyword>
<name>A0A6C0LWK2_9ZZZZ</name>
<accession>A0A6C0LWK2</accession>